<gene>
    <name evidence="2" type="ORF">ABNW52_09720</name>
</gene>
<accession>A0ABV1M7G0</accession>
<dbReference type="Pfam" id="PF01575">
    <property type="entry name" value="MaoC_dehydratas"/>
    <property type="match status" value="1"/>
</dbReference>
<dbReference type="PANTHER" id="PTHR43664">
    <property type="entry name" value="MONOAMINE OXIDASE-RELATED"/>
    <property type="match status" value="1"/>
</dbReference>
<dbReference type="CDD" id="cd03454">
    <property type="entry name" value="YdeM"/>
    <property type="match status" value="1"/>
</dbReference>
<dbReference type="Proteomes" id="UP001433638">
    <property type="component" value="Unassembled WGS sequence"/>
</dbReference>
<dbReference type="PANTHER" id="PTHR43664:SF1">
    <property type="entry name" value="BETA-METHYLMALYL-COA DEHYDRATASE"/>
    <property type="match status" value="1"/>
</dbReference>
<evidence type="ECO:0000313" key="2">
    <source>
        <dbReference type="EMBL" id="MEQ6290894.1"/>
    </source>
</evidence>
<dbReference type="RefSeq" id="WP_349586951.1">
    <property type="nucleotide sequence ID" value="NZ_JBEFLD010000004.1"/>
</dbReference>
<dbReference type="InterPro" id="IPR002539">
    <property type="entry name" value="MaoC-like_dom"/>
</dbReference>
<sequence length="149" mass="16698">MLYFEDLTPGLRFHTASVTLSEQDIHAFAHQYDPQYFHTDNTRAEDSVFAGLAASGWHTSSLTMRLVVESEFGRSVANGLIGMGVDKMRWPRPTRAGDTLQASVEVLSGKRSGSQPDFGVVKLRWVTRNQQQEEVMSLETAIWVAVRQP</sequence>
<organism evidence="2 3">
    <name type="scientific">Vogesella oryzagri</name>
    <dbReference type="NCBI Taxonomy" id="3160864"/>
    <lineage>
        <taxon>Bacteria</taxon>
        <taxon>Pseudomonadati</taxon>
        <taxon>Pseudomonadota</taxon>
        <taxon>Betaproteobacteria</taxon>
        <taxon>Neisseriales</taxon>
        <taxon>Chromobacteriaceae</taxon>
        <taxon>Vogesella</taxon>
    </lineage>
</organism>
<proteinExistence type="predicted"/>
<reference evidence="2" key="1">
    <citation type="submission" date="2024-06" db="EMBL/GenBank/DDBJ databases">
        <title>Genome sequence of Vogesella sp. MAHUQ-64.</title>
        <authorList>
            <person name="Huq M.A."/>
        </authorList>
    </citation>
    <scope>NUCLEOTIDE SEQUENCE</scope>
    <source>
        <strain evidence="2">MAHUQ-64</strain>
    </source>
</reference>
<feature type="domain" description="MaoC-like" evidence="1">
    <location>
        <begin position="14"/>
        <end position="121"/>
    </location>
</feature>
<evidence type="ECO:0000259" key="1">
    <source>
        <dbReference type="Pfam" id="PF01575"/>
    </source>
</evidence>
<dbReference type="Gene3D" id="3.10.129.10">
    <property type="entry name" value="Hotdog Thioesterase"/>
    <property type="match status" value="1"/>
</dbReference>
<evidence type="ECO:0000313" key="3">
    <source>
        <dbReference type="Proteomes" id="UP001433638"/>
    </source>
</evidence>
<dbReference type="EMBL" id="JBEFLD010000004">
    <property type="protein sequence ID" value="MEQ6290894.1"/>
    <property type="molecule type" value="Genomic_DNA"/>
</dbReference>
<comment type="caution">
    <text evidence="2">The sequence shown here is derived from an EMBL/GenBank/DDBJ whole genome shotgun (WGS) entry which is preliminary data.</text>
</comment>
<dbReference type="SUPFAM" id="SSF54637">
    <property type="entry name" value="Thioesterase/thiol ester dehydrase-isomerase"/>
    <property type="match status" value="1"/>
</dbReference>
<name>A0ABV1M7G0_9NEIS</name>
<dbReference type="InterPro" id="IPR029069">
    <property type="entry name" value="HotDog_dom_sf"/>
</dbReference>
<dbReference type="InterPro" id="IPR052342">
    <property type="entry name" value="MCH/BMMD"/>
</dbReference>
<keyword evidence="3" id="KW-1185">Reference proteome</keyword>
<protein>
    <submittedName>
        <fullName evidence="2">MaoC family dehydratase</fullName>
    </submittedName>
</protein>